<comment type="caution">
    <text evidence="2">The sequence shown here is derived from an EMBL/GenBank/DDBJ whole genome shotgun (WGS) entry which is preliminary data.</text>
</comment>
<dbReference type="Proteomes" id="UP000193642">
    <property type="component" value="Unassembled WGS sequence"/>
</dbReference>
<sequence length="97" mass="10260">MNAYTILALFVTSSVAQPGSSMARPGGLAGSPCHQCWHFVSRLSPVVGFNQRCWGQSFPDPFASVLPSVVRGSDVSGPICNSQNCKLDARGYGPICI</sequence>
<keyword evidence="1" id="KW-0732">Signal</keyword>
<dbReference type="AlphaFoldDB" id="A0A1Y2ADC4"/>
<proteinExistence type="predicted"/>
<feature type="signal peptide" evidence="1">
    <location>
        <begin position="1"/>
        <end position="16"/>
    </location>
</feature>
<evidence type="ECO:0000313" key="2">
    <source>
        <dbReference type="EMBL" id="ORY19985.1"/>
    </source>
</evidence>
<name>A0A1Y2ADC4_9FUNG</name>
<feature type="chain" id="PRO_5012327471" description="CBM1 domain-containing protein" evidence="1">
    <location>
        <begin position="17"/>
        <end position="97"/>
    </location>
</feature>
<organism evidence="2 3">
    <name type="scientific">Rhizoclosmatium globosum</name>
    <dbReference type="NCBI Taxonomy" id="329046"/>
    <lineage>
        <taxon>Eukaryota</taxon>
        <taxon>Fungi</taxon>
        <taxon>Fungi incertae sedis</taxon>
        <taxon>Chytridiomycota</taxon>
        <taxon>Chytridiomycota incertae sedis</taxon>
        <taxon>Chytridiomycetes</taxon>
        <taxon>Chytridiales</taxon>
        <taxon>Chytriomycetaceae</taxon>
        <taxon>Rhizoclosmatium</taxon>
    </lineage>
</organism>
<evidence type="ECO:0000313" key="3">
    <source>
        <dbReference type="Proteomes" id="UP000193642"/>
    </source>
</evidence>
<gene>
    <name evidence="2" type="ORF">BCR33DRAFT_730646</name>
</gene>
<accession>A0A1Y2ADC4</accession>
<protein>
    <recommendedName>
        <fullName evidence="4">CBM1 domain-containing protein</fullName>
    </recommendedName>
</protein>
<keyword evidence="3" id="KW-1185">Reference proteome</keyword>
<dbReference type="EMBL" id="MCGO01000262">
    <property type="protein sequence ID" value="ORY19985.1"/>
    <property type="molecule type" value="Genomic_DNA"/>
</dbReference>
<evidence type="ECO:0000256" key="1">
    <source>
        <dbReference type="SAM" id="SignalP"/>
    </source>
</evidence>
<reference evidence="2 3" key="1">
    <citation type="submission" date="2016-07" db="EMBL/GenBank/DDBJ databases">
        <title>Pervasive Adenine N6-methylation of Active Genes in Fungi.</title>
        <authorList>
            <consortium name="DOE Joint Genome Institute"/>
            <person name="Mondo S.J."/>
            <person name="Dannebaum R.O."/>
            <person name="Kuo R.C."/>
            <person name="Labutti K."/>
            <person name="Haridas S."/>
            <person name="Kuo A."/>
            <person name="Salamov A."/>
            <person name="Ahrendt S.R."/>
            <person name="Lipzen A."/>
            <person name="Sullivan W."/>
            <person name="Andreopoulos W.B."/>
            <person name="Clum A."/>
            <person name="Lindquist E."/>
            <person name="Daum C."/>
            <person name="Ramamoorthy G.K."/>
            <person name="Gryganskyi A."/>
            <person name="Culley D."/>
            <person name="Magnuson J.K."/>
            <person name="James T.Y."/>
            <person name="O'Malley M.A."/>
            <person name="Stajich J.E."/>
            <person name="Spatafora J.W."/>
            <person name="Visel A."/>
            <person name="Grigoriev I.V."/>
        </authorList>
    </citation>
    <scope>NUCLEOTIDE SEQUENCE [LARGE SCALE GENOMIC DNA]</scope>
    <source>
        <strain evidence="2 3">JEL800</strain>
    </source>
</reference>
<evidence type="ECO:0008006" key="4">
    <source>
        <dbReference type="Google" id="ProtNLM"/>
    </source>
</evidence>